<gene>
    <name evidence="1" type="ORF">FNA46_19200</name>
</gene>
<dbReference type="Proteomes" id="UP000316801">
    <property type="component" value="Unassembled WGS sequence"/>
</dbReference>
<keyword evidence="2" id="KW-1185">Reference proteome</keyword>
<name>A0A549T1Y6_9HYPH</name>
<protein>
    <submittedName>
        <fullName evidence="1">DUF1810 domain-containing protein</fullName>
    </submittedName>
</protein>
<dbReference type="EMBL" id="VJMG01000060">
    <property type="protein sequence ID" value="TRL35871.1"/>
    <property type="molecule type" value="Genomic_DNA"/>
</dbReference>
<dbReference type="Gene3D" id="1.25.40.380">
    <property type="entry name" value="Protein of unknown function DUF1810"/>
    <property type="match status" value="1"/>
</dbReference>
<organism evidence="1 2">
    <name type="scientific">Rhizobium straminoryzae</name>
    <dbReference type="NCBI Taxonomy" id="1387186"/>
    <lineage>
        <taxon>Bacteria</taxon>
        <taxon>Pseudomonadati</taxon>
        <taxon>Pseudomonadota</taxon>
        <taxon>Alphaproteobacteria</taxon>
        <taxon>Hyphomicrobiales</taxon>
        <taxon>Rhizobiaceae</taxon>
        <taxon>Rhizobium/Agrobacterium group</taxon>
        <taxon>Rhizobium</taxon>
    </lineage>
</organism>
<dbReference type="Pfam" id="PF08837">
    <property type="entry name" value="DUF1810"/>
    <property type="match status" value="1"/>
</dbReference>
<accession>A0A549T1Y6</accession>
<dbReference type="InterPro" id="IPR014937">
    <property type="entry name" value="DUF1810"/>
</dbReference>
<reference evidence="1 2" key="1">
    <citation type="submission" date="2019-07" db="EMBL/GenBank/DDBJ databases">
        <title>Ln-dependent methylotrophs.</title>
        <authorList>
            <person name="Tani A."/>
        </authorList>
    </citation>
    <scope>NUCLEOTIDE SEQUENCE [LARGE SCALE GENOMIC DNA]</scope>
    <source>
        <strain evidence="1 2">SM12</strain>
    </source>
</reference>
<comment type="caution">
    <text evidence="1">The sequence shown here is derived from an EMBL/GenBank/DDBJ whole genome shotgun (WGS) entry which is preliminary data.</text>
</comment>
<sequence>MPDDPFHLARFVMAQEPVYETALAELEAGAKRSHWMWFIFPQMAGLGHSEMARRYAISGRAEAMAYLAHPLLGERLAACTAAMLAHRHRSAHAILGTPDDLKFCSSMTLFAAVSESGSPFARALQQFCAGEPDAATLARL</sequence>
<evidence type="ECO:0000313" key="2">
    <source>
        <dbReference type="Proteomes" id="UP000316801"/>
    </source>
</evidence>
<proteinExistence type="predicted"/>
<dbReference type="InterPro" id="IPR036287">
    <property type="entry name" value="Rv1873-like_sf"/>
</dbReference>
<dbReference type="AlphaFoldDB" id="A0A549T1Y6"/>
<dbReference type="SUPFAM" id="SSF140736">
    <property type="entry name" value="Rv1873-like"/>
    <property type="match status" value="1"/>
</dbReference>
<evidence type="ECO:0000313" key="1">
    <source>
        <dbReference type="EMBL" id="TRL35871.1"/>
    </source>
</evidence>
<dbReference type="PIRSF" id="PIRSF008546">
    <property type="entry name" value="UCP008546"/>
    <property type="match status" value="1"/>
</dbReference>
<dbReference type="RefSeq" id="WP_143126826.1">
    <property type="nucleotide sequence ID" value="NZ_VJMG01000060.1"/>
</dbReference>